<sequence>MHRELDSVLYEAVIHSIDYSPLRRSNHKWECEQMTVSAVLEKFRSPNKITIQIIRDINGRSAILLQRKRGENTFILLSEFINRIKIKRNKDVFNLIYAIWTSVNPNHIKVIKRKLYTDVLMSLSRNLYGNVSLNDVEKDVELDFAGNKGIVFSQFYDAIFELADNGVRTMEVGDYCRTIHRIQQAVFNASWFKSCHPDFKIIKDPRPTYHSWMIPYFTQGNSQNFAEEISMTLV</sequence>
<keyword evidence="2" id="KW-1185">Reference proteome</keyword>
<accession>A0A1R2BQH7</accession>
<reference evidence="1 2" key="1">
    <citation type="submission" date="2016-11" db="EMBL/GenBank/DDBJ databases">
        <title>The macronuclear genome of Stentor coeruleus: a giant cell with tiny introns.</title>
        <authorList>
            <person name="Slabodnick M."/>
            <person name="Ruby J.G."/>
            <person name="Reiff S.B."/>
            <person name="Swart E.C."/>
            <person name="Gosai S."/>
            <person name="Prabakaran S."/>
            <person name="Witkowska E."/>
            <person name="Larue G.E."/>
            <person name="Fisher S."/>
            <person name="Freeman R.M."/>
            <person name="Gunawardena J."/>
            <person name="Chu W."/>
            <person name="Stover N.A."/>
            <person name="Gregory B.D."/>
            <person name="Nowacki M."/>
            <person name="Derisi J."/>
            <person name="Roy S.W."/>
            <person name="Marshall W.F."/>
            <person name="Sood P."/>
        </authorList>
    </citation>
    <scope>NUCLEOTIDE SEQUENCE [LARGE SCALE GENOMIC DNA]</scope>
    <source>
        <strain evidence="1">WM001</strain>
    </source>
</reference>
<evidence type="ECO:0000313" key="1">
    <source>
        <dbReference type="EMBL" id="OMJ79052.1"/>
    </source>
</evidence>
<proteinExistence type="predicted"/>
<comment type="caution">
    <text evidence="1">The sequence shown here is derived from an EMBL/GenBank/DDBJ whole genome shotgun (WGS) entry which is preliminary data.</text>
</comment>
<protein>
    <submittedName>
        <fullName evidence="1">Uncharacterized protein</fullName>
    </submittedName>
</protein>
<dbReference type="EMBL" id="MPUH01000490">
    <property type="protein sequence ID" value="OMJ79052.1"/>
    <property type="molecule type" value="Genomic_DNA"/>
</dbReference>
<dbReference type="Proteomes" id="UP000187209">
    <property type="component" value="Unassembled WGS sequence"/>
</dbReference>
<name>A0A1R2BQH7_9CILI</name>
<dbReference type="OrthoDB" id="10375104at2759"/>
<gene>
    <name evidence="1" type="ORF">SteCoe_20997</name>
</gene>
<dbReference type="AlphaFoldDB" id="A0A1R2BQH7"/>
<organism evidence="1 2">
    <name type="scientific">Stentor coeruleus</name>
    <dbReference type="NCBI Taxonomy" id="5963"/>
    <lineage>
        <taxon>Eukaryota</taxon>
        <taxon>Sar</taxon>
        <taxon>Alveolata</taxon>
        <taxon>Ciliophora</taxon>
        <taxon>Postciliodesmatophora</taxon>
        <taxon>Heterotrichea</taxon>
        <taxon>Heterotrichida</taxon>
        <taxon>Stentoridae</taxon>
        <taxon>Stentor</taxon>
    </lineage>
</organism>
<evidence type="ECO:0000313" key="2">
    <source>
        <dbReference type="Proteomes" id="UP000187209"/>
    </source>
</evidence>